<dbReference type="InterPro" id="IPR038709">
    <property type="entry name" value="RpoN_core-bd_sf"/>
</dbReference>
<evidence type="ECO:0000256" key="9">
    <source>
        <dbReference type="PIRNR" id="PIRNR000774"/>
    </source>
</evidence>
<dbReference type="EMBL" id="NEVM01000002">
    <property type="protein sequence ID" value="OZI33958.1"/>
    <property type="molecule type" value="Genomic_DNA"/>
</dbReference>
<dbReference type="PROSITE" id="PS50044">
    <property type="entry name" value="SIGMA54_3"/>
    <property type="match status" value="1"/>
</dbReference>
<evidence type="ECO:0000256" key="6">
    <source>
        <dbReference type="ARBA" id="ARBA00023082"/>
    </source>
</evidence>
<dbReference type="GO" id="GO:0016779">
    <property type="term" value="F:nucleotidyltransferase activity"/>
    <property type="evidence" value="ECO:0007669"/>
    <property type="project" value="UniProtKB-KW"/>
</dbReference>
<keyword evidence="7 9" id="KW-0238">DNA-binding</keyword>
<keyword evidence="4 9" id="KW-0548">Nucleotidyltransferase</keyword>
<dbReference type="InterPro" id="IPR007046">
    <property type="entry name" value="RNA_pol_sigma_54_core-bd"/>
</dbReference>
<gene>
    <name evidence="12" type="ORF">CAL29_10350</name>
</gene>
<feature type="domain" description="RNA polymerase sigma factor 54 DNA-binding" evidence="10">
    <location>
        <begin position="404"/>
        <end position="560"/>
    </location>
</feature>
<comment type="similarity">
    <text evidence="1 9">Belongs to the sigma-54 factor family.</text>
</comment>
<dbReference type="PROSITE" id="PS00717">
    <property type="entry name" value="SIGMA54_1"/>
    <property type="match status" value="1"/>
</dbReference>
<dbReference type="PANTHER" id="PTHR32248">
    <property type="entry name" value="RNA POLYMERASE SIGMA-54 FACTOR"/>
    <property type="match status" value="1"/>
</dbReference>
<evidence type="ECO:0000256" key="1">
    <source>
        <dbReference type="ARBA" id="ARBA00008798"/>
    </source>
</evidence>
<comment type="function">
    <text evidence="9">Sigma factors are initiation factors that promote the attachment of RNA polymerase to specific initiation sites and are then released.</text>
</comment>
<evidence type="ECO:0000256" key="2">
    <source>
        <dbReference type="ARBA" id="ARBA00022478"/>
    </source>
</evidence>
<evidence type="ECO:0000259" key="10">
    <source>
        <dbReference type="Pfam" id="PF04552"/>
    </source>
</evidence>
<dbReference type="Gene3D" id="1.10.10.60">
    <property type="entry name" value="Homeodomain-like"/>
    <property type="match status" value="1"/>
</dbReference>
<dbReference type="PIRSF" id="PIRSF000774">
    <property type="entry name" value="RpoN"/>
    <property type="match status" value="1"/>
</dbReference>
<evidence type="ECO:0000256" key="8">
    <source>
        <dbReference type="ARBA" id="ARBA00023163"/>
    </source>
</evidence>
<dbReference type="GO" id="GO:0006352">
    <property type="term" value="P:DNA-templated transcription initiation"/>
    <property type="evidence" value="ECO:0007669"/>
    <property type="project" value="InterPro"/>
</dbReference>
<dbReference type="InterPro" id="IPR000394">
    <property type="entry name" value="RNA_pol_sigma_54"/>
</dbReference>
<proteinExistence type="inferred from homology"/>
<evidence type="ECO:0000256" key="7">
    <source>
        <dbReference type="ARBA" id="ARBA00023125"/>
    </source>
</evidence>
<name>A0A261S992_9BORD</name>
<evidence type="ECO:0000256" key="3">
    <source>
        <dbReference type="ARBA" id="ARBA00022679"/>
    </source>
</evidence>
<dbReference type="PANTHER" id="PTHR32248:SF4">
    <property type="entry name" value="RNA POLYMERASE SIGMA-54 FACTOR"/>
    <property type="match status" value="1"/>
</dbReference>
<organism evidence="12 13">
    <name type="scientific">Bordetella genomosp. 10</name>
    <dbReference type="NCBI Taxonomy" id="1416804"/>
    <lineage>
        <taxon>Bacteria</taxon>
        <taxon>Pseudomonadati</taxon>
        <taxon>Pseudomonadota</taxon>
        <taxon>Betaproteobacteria</taxon>
        <taxon>Burkholderiales</taxon>
        <taxon>Alcaligenaceae</taxon>
        <taxon>Bordetella</taxon>
    </lineage>
</organism>
<dbReference type="PRINTS" id="PR00045">
    <property type="entry name" value="SIGMA54FCT"/>
</dbReference>
<evidence type="ECO:0000313" key="13">
    <source>
        <dbReference type="Proteomes" id="UP000216020"/>
    </source>
</evidence>
<evidence type="ECO:0000259" key="11">
    <source>
        <dbReference type="Pfam" id="PF04963"/>
    </source>
</evidence>
<keyword evidence="13" id="KW-1185">Reference proteome</keyword>
<comment type="caution">
    <text evidence="12">The sequence shown here is derived from an EMBL/GenBank/DDBJ whole genome shotgun (WGS) entry which is preliminary data.</text>
</comment>
<accession>A0A261S992</accession>
<dbReference type="InterPro" id="IPR007634">
    <property type="entry name" value="RNA_pol_sigma_54_DNA-bd"/>
</dbReference>
<dbReference type="OrthoDB" id="9814402at2"/>
<evidence type="ECO:0000256" key="5">
    <source>
        <dbReference type="ARBA" id="ARBA00023015"/>
    </source>
</evidence>
<reference evidence="13" key="1">
    <citation type="submission" date="2017-05" db="EMBL/GenBank/DDBJ databases">
        <title>Complete and WGS of Bordetella genogroups.</title>
        <authorList>
            <person name="Spilker T."/>
            <person name="Lipuma J."/>
        </authorList>
    </citation>
    <scope>NUCLEOTIDE SEQUENCE [LARGE SCALE GENOMIC DNA]</scope>
    <source>
        <strain evidence="13">AU16122</strain>
    </source>
</reference>
<protein>
    <recommendedName>
        <fullName evidence="9">RNA polymerase sigma-54 factor</fullName>
    </recommendedName>
</protein>
<dbReference type="Gene3D" id="1.10.10.1330">
    <property type="entry name" value="RNA polymerase sigma-54 factor, core-binding domain"/>
    <property type="match status" value="1"/>
</dbReference>
<dbReference type="GO" id="GO:0001216">
    <property type="term" value="F:DNA-binding transcription activator activity"/>
    <property type="evidence" value="ECO:0007669"/>
    <property type="project" value="InterPro"/>
</dbReference>
<dbReference type="GO" id="GO:0000428">
    <property type="term" value="C:DNA-directed RNA polymerase complex"/>
    <property type="evidence" value="ECO:0007669"/>
    <property type="project" value="UniProtKB-KW"/>
</dbReference>
<sequence>MAGRRSRRPSWCPASIRRAAQSQHWRGFAAIRPKIQGRFENWHEPCFKSLTDVGESVSRPALRRQQLAQATYELRARQQTSLTPRLQQSVKLLQMSALEFTHEIEQALATNPFLEEVEDDGPPQADAPAGEAEQAIAVEALATPSAVADMDGITVSTAEIPAEAVTELPELPDPQTEYSGDYPAARGTGDGETDVGQWARSILDLRDHLSNELCSYRLAERDRLLAAYVIEGLDEDGYLRTDLEELAGEGAFDPPPEREEWEVALKLVQQLDVPGIAARNLAECLTLQLQALPPETDGRELALHIVANELERLGKHDFSGLGRTCQCSDDDLRGACALIRSLDPRPGLRYAKPDSSYIVPDVMVHKFNGQWIVTPNRASMPRARLHRAYADLFRSARYSDRSPMAQELQEARWLIRNVEQRYSTIQRVAEAIVLRQQTFFEYGEIALRPLMLREIADELEIHESTVSRATSNKYMATPRGIFEFKHFFSRELYTDTGGSCSAAAVRALIKEMIDGEDSNSPLSDVDLAQKLGEQGVVVARRTVSKYRGQLKYPPAEMRRQY</sequence>
<dbReference type="Pfam" id="PF00309">
    <property type="entry name" value="Sigma54_AID"/>
    <property type="match status" value="1"/>
</dbReference>
<feature type="domain" description="RNA polymerase sigma factor 54 core-binding" evidence="11">
    <location>
        <begin position="204"/>
        <end position="389"/>
    </location>
</feature>
<evidence type="ECO:0000313" key="12">
    <source>
        <dbReference type="EMBL" id="OZI33958.1"/>
    </source>
</evidence>
<evidence type="ECO:0000256" key="4">
    <source>
        <dbReference type="ARBA" id="ARBA00022695"/>
    </source>
</evidence>
<keyword evidence="8 9" id="KW-0804">Transcription</keyword>
<dbReference type="NCBIfam" id="NF009118">
    <property type="entry name" value="PRK12469.1"/>
    <property type="match status" value="1"/>
</dbReference>
<keyword evidence="6 9" id="KW-0731">Sigma factor</keyword>
<dbReference type="AlphaFoldDB" id="A0A261S992"/>
<keyword evidence="5 9" id="KW-0805">Transcription regulation</keyword>
<dbReference type="NCBIfam" id="TIGR02395">
    <property type="entry name" value="rpoN_sigma"/>
    <property type="match status" value="1"/>
</dbReference>
<dbReference type="Pfam" id="PF04963">
    <property type="entry name" value="Sigma54_CBD"/>
    <property type="match status" value="1"/>
</dbReference>
<dbReference type="NCBIfam" id="NF004595">
    <property type="entry name" value="PRK05932.1-2"/>
    <property type="match status" value="1"/>
</dbReference>
<keyword evidence="3 9" id="KW-0808">Transferase</keyword>
<keyword evidence="2 9" id="KW-0240">DNA-directed RNA polymerase</keyword>
<dbReference type="GO" id="GO:0016987">
    <property type="term" value="F:sigma factor activity"/>
    <property type="evidence" value="ECO:0007669"/>
    <property type="project" value="UniProtKB-KW"/>
</dbReference>
<dbReference type="Pfam" id="PF04552">
    <property type="entry name" value="Sigma54_DBD"/>
    <property type="match status" value="1"/>
</dbReference>
<dbReference type="Proteomes" id="UP000216020">
    <property type="component" value="Unassembled WGS sequence"/>
</dbReference>
<dbReference type="GO" id="GO:0003677">
    <property type="term" value="F:DNA binding"/>
    <property type="evidence" value="ECO:0007669"/>
    <property type="project" value="UniProtKB-KW"/>
</dbReference>